<dbReference type="Proteomes" id="UP000237105">
    <property type="component" value="Unassembled WGS sequence"/>
</dbReference>
<organism evidence="1 2">
    <name type="scientific">Parasponia andersonii</name>
    <name type="common">Sponia andersonii</name>
    <dbReference type="NCBI Taxonomy" id="3476"/>
    <lineage>
        <taxon>Eukaryota</taxon>
        <taxon>Viridiplantae</taxon>
        <taxon>Streptophyta</taxon>
        <taxon>Embryophyta</taxon>
        <taxon>Tracheophyta</taxon>
        <taxon>Spermatophyta</taxon>
        <taxon>Magnoliopsida</taxon>
        <taxon>eudicotyledons</taxon>
        <taxon>Gunneridae</taxon>
        <taxon>Pentapetalae</taxon>
        <taxon>rosids</taxon>
        <taxon>fabids</taxon>
        <taxon>Rosales</taxon>
        <taxon>Cannabaceae</taxon>
        <taxon>Parasponia</taxon>
    </lineage>
</organism>
<reference evidence="2" key="1">
    <citation type="submission" date="2016-06" db="EMBL/GenBank/DDBJ databases">
        <title>Parallel loss of symbiosis genes in relatives of nitrogen-fixing non-legume Parasponia.</title>
        <authorList>
            <person name="Van Velzen R."/>
            <person name="Holmer R."/>
            <person name="Bu F."/>
            <person name="Rutten L."/>
            <person name="Van Zeijl A."/>
            <person name="Liu W."/>
            <person name="Santuari L."/>
            <person name="Cao Q."/>
            <person name="Sharma T."/>
            <person name="Shen D."/>
            <person name="Roswanjaya Y."/>
            <person name="Wardhani T."/>
            <person name="Kalhor M.S."/>
            <person name="Jansen J."/>
            <person name="Van den Hoogen J."/>
            <person name="Gungor B."/>
            <person name="Hartog M."/>
            <person name="Hontelez J."/>
            <person name="Verver J."/>
            <person name="Yang W.-C."/>
            <person name="Schijlen E."/>
            <person name="Repin R."/>
            <person name="Schilthuizen M."/>
            <person name="Schranz E."/>
            <person name="Heidstra R."/>
            <person name="Miyata K."/>
            <person name="Fedorova E."/>
            <person name="Kohlen W."/>
            <person name="Bisseling T."/>
            <person name="Smit S."/>
            <person name="Geurts R."/>
        </authorList>
    </citation>
    <scope>NUCLEOTIDE SEQUENCE [LARGE SCALE GENOMIC DNA]</scope>
    <source>
        <strain evidence="2">cv. WU1-14</strain>
    </source>
</reference>
<accession>A0A2P5D563</accession>
<protein>
    <submittedName>
        <fullName evidence="1">Uncharacterized protein</fullName>
    </submittedName>
</protein>
<evidence type="ECO:0000313" key="2">
    <source>
        <dbReference type="Proteomes" id="UP000237105"/>
    </source>
</evidence>
<evidence type="ECO:0000313" key="1">
    <source>
        <dbReference type="EMBL" id="PON68415.1"/>
    </source>
</evidence>
<dbReference type="AlphaFoldDB" id="A0A2P5D563"/>
<comment type="caution">
    <text evidence="1">The sequence shown here is derived from an EMBL/GenBank/DDBJ whole genome shotgun (WGS) entry which is preliminary data.</text>
</comment>
<dbReference type="EMBL" id="JXTB01000063">
    <property type="protein sequence ID" value="PON68415.1"/>
    <property type="molecule type" value="Genomic_DNA"/>
</dbReference>
<gene>
    <name evidence="1" type="ORF">PanWU01x14_095670</name>
</gene>
<name>A0A2P5D563_PARAD</name>
<sequence>MVFGKIKHSGNVTEKEAILGCLQFNYQWVYLRHGVDLFQAGPWKEGGFLASWMTGKYTYFSQEEMHAIADYLSAFHVFRDSPASSLT</sequence>
<proteinExistence type="predicted"/>
<keyword evidence="2" id="KW-1185">Reference proteome</keyword>